<evidence type="ECO:0000256" key="1">
    <source>
        <dbReference type="ARBA" id="ARBA00004611"/>
    </source>
</evidence>
<keyword evidence="3" id="KW-0963">Cytoplasm</keyword>
<keyword evidence="6" id="KW-0969">Cilium</keyword>
<organism evidence="10 11">
    <name type="scientific">Octopus sinensis</name>
    <name type="common">East Asian common octopus</name>
    <dbReference type="NCBI Taxonomy" id="2607531"/>
    <lineage>
        <taxon>Eukaryota</taxon>
        <taxon>Metazoa</taxon>
        <taxon>Spiralia</taxon>
        <taxon>Lophotrochozoa</taxon>
        <taxon>Mollusca</taxon>
        <taxon>Cephalopoda</taxon>
        <taxon>Coleoidea</taxon>
        <taxon>Octopodiformes</taxon>
        <taxon>Octopoda</taxon>
        <taxon>Incirrata</taxon>
        <taxon>Octopodidae</taxon>
        <taxon>Octopus</taxon>
    </lineage>
</organism>
<keyword evidence="5" id="KW-0282">Flagellum</keyword>
<evidence type="ECO:0000256" key="7">
    <source>
        <dbReference type="ARBA" id="ARBA00023212"/>
    </source>
</evidence>
<keyword evidence="4" id="KW-0597">Phosphoprotein</keyword>
<sequence>MCDRRVVRGNTYALPLIQTCAPKEPQRPKRKNFPRKANTASPSPVKGRLHIEVQTELYLEELSERVEEIEAEIQTDTFIDRPKTPLFIPAKTGLDVTTQIYEGDLFDFDIEVVPILEVIVGKTIEQSLLEIMEEEELANLREQQRHFEELRSAELVEQQRLEEHDRRQKEEGLKQNLDCKENRISQQRATLLVEKETARKMAARALAKSYLTDLVPSVFDGLRKSGYFYDPVERGRINYCFVKSLNGSAFLS</sequence>
<dbReference type="Pfam" id="PF06098">
    <property type="entry name" value="Radial_spoke_3"/>
    <property type="match status" value="1"/>
</dbReference>
<feature type="region of interest" description="Disordered" evidence="9">
    <location>
        <begin position="21"/>
        <end position="45"/>
    </location>
</feature>
<keyword evidence="10" id="KW-1185">Reference proteome</keyword>
<gene>
    <name evidence="11" type="primary">LOC115230023</name>
</gene>
<evidence type="ECO:0000256" key="5">
    <source>
        <dbReference type="ARBA" id="ARBA00022846"/>
    </source>
</evidence>
<dbReference type="GO" id="GO:0005929">
    <property type="term" value="C:cilium"/>
    <property type="evidence" value="ECO:0007669"/>
    <property type="project" value="TreeGrafter"/>
</dbReference>
<dbReference type="AlphaFoldDB" id="A0A6P7TWK6"/>
<dbReference type="RefSeq" id="XP_029656123.2">
    <property type="nucleotide sequence ID" value="XM_029800263.2"/>
</dbReference>
<name>A0A6P7TWK6_9MOLL</name>
<accession>A0A6P7TWK6</accession>
<comment type="subcellular location">
    <subcellularLocation>
        <location evidence="1">Cytoplasm</location>
        <location evidence="1">Cytoskeleton</location>
        <location evidence="1">Flagellum axoneme</location>
    </subcellularLocation>
</comment>
<evidence type="ECO:0000256" key="2">
    <source>
        <dbReference type="ARBA" id="ARBA00006737"/>
    </source>
</evidence>
<dbReference type="Proteomes" id="UP000515154">
    <property type="component" value="Unplaced"/>
</dbReference>
<dbReference type="PANTHER" id="PTHR21648:SF0">
    <property type="entry name" value="RADIAL SPOKE HEAD PROTEIN 3 HOMOLOG"/>
    <property type="match status" value="1"/>
</dbReference>
<dbReference type="KEGG" id="osn:115230023"/>
<keyword evidence="7" id="KW-0206">Cytoskeleton</keyword>
<evidence type="ECO:0000256" key="8">
    <source>
        <dbReference type="ARBA" id="ARBA00023273"/>
    </source>
</evidence>
<evidence type="ECO:0000256" key="4">
    <source>
        <dbReference type="ARBA" id="ARBA00022553"/>
    </source>
</evidence>
<reference evidence="11" key="1">
    <citation type="submission" date="2025-08" db="UniProtKB">
        <authorList>
            <consortium name="RefSeq"/>
        </authorList>
    </citation>
    <scope>IDENTIFICATION</scope>
</reference>
<proteinExistence type="inferred from homology"/>
<dbReference type="PANTHER" id="PTHR21648">
    <property type="entry name" value="FLAGELLAR RADIAL SPOKE PROTEIN 3"/>
    <property type="match status" value="1"/>
</dbReference>
<comment type="similarity">
    <text evidence="2">Belongs to the flagellar radial spoke RSP3 family.</text>
</comment>
<keyword evidence="8" id="KW-0966">Cell projection</keyword>
<evidence type="ECO:0000256" key="6">
    <source>
        <dbReference type="ARBA" id="ARBA00023069"/>
    </source>
</evidence>
<dbReference type="InterPro" id="IPR009290">
    <property type="entry name" value="Radial_spoke_3"/>
</dbReference>
<evidence type="ECO:0000256" key="9">
    <source>
        <dbReference type="SAM" id="MobiDB-lite"/>
    </source>
</evidence>
<evidence type="ECO:0000256" key="3">
    <source>
        <dbReference type="ARBA" id="ARBA00022490"/>
    </source>
</evidence>
<evidence type="ECO:0000313" key="10">
    <source>
        <dbReference type="Proteomes" id="UP000515154"/>
    </source>
</evidence>
<evidence type="ECO:0000313" key="11">
    <source>
        <dbReference type="RefSeq" id="XP_029656123.2"/>
    </source>
</evidence>
<protein>
    <submittedName>
        <fullName evidence="11">LOW QUALITY PROTEIN: radial spoke head protein 3 homolog</fullName>
    </submittedName>
</protein>